<dbReference type="EMBL" id="FQ790271">
    <property type="protein sequence ID" value="CCD44725.1"/>
    <property type="molecule type" value="Genomic_DNA"/>
</dbReference>
<protein>
    <submittedName>
        <fullName evidence="1">Uncharacterized protein</fullName>
    </submittedName>
</protein>
<name>G2XW55_BOTF4</name>
<gene>
    <name evidence="1" type="ORF">BofuT4_P056260.1</name>
</gene>
<accession>G2XW55</accession>
<proteinExistence type="predicted"/>
<dbReference type="STRING" id="999810.G2XW55"/>
<dbReference type="Proteomes" id="UP000008177">
    <property type="component" value="Unplaced contigs"/>
</dbReference>
<reference evidence="2" key="1">
    <citation type="journal article" date="2011" name="PLoS Genet.">
        <title>Genomic analysis of the necrotrophic fungal pathogens Sclerotinia sclerotiorum and Botrytis cinerea.</title>
        <authorList>
            <person name="Amselem J."/>
            <person name="Cuomo C.A."/>
            <person name="van Kan J.A."/>
            <person name="Viaud M."/>
            <person name="Benito E.P."/>
            <person name="Couloux A."/>
            <person name="Coutinho P.M."/>
            <person name="de Vries R.P."/>
            <person name="Dyer P.S."/>
            <person name="Fillinger S."/>
            <person name="Fournier E."/>
            <person name="Gout L."/>
            <person name="Hahn M."/>
            <person name="Kohn L."/>
            <person name="Lapalu N."/>
            <person name="Plummer K.M."/>
            <person name="Pradier J.M."/>
            <person name="Quevillon E."/>
            <person name="Sharon A."/>
            <person name="Simon A."/>
            <person name="ten Have A."/>
            <person name="Tudzynski B."/>
            <person name="Tudzynski P."/>
            <person name="Wincker P."/>
            <person name="Andrew M."/>
            <person name="Anthouard V."/>
            <person name="Beever R.E."/>
            <person name="Beffa R."/>
            <person name="Benoit I."/>
            <person name="Bouzid O."/>
            <person name="Brault B."/>
            <person name="Chen Z."/>
            <person name="Choquer M."/>
            <person name="Collemare J."/>
            <person name="Cotton P."/>
            <person name="Danchin E.G."/>
            <person name="Da Silva C."/>
            <person name="Gautier A."/>
            <person name="Giraud C."/>
            <person name="Giraud T."/>
            <person name="Gonzalez C."/>
            <person name="Grossetete S."/>
            <person name="Guldener U."/>
            <person name="Henrissat B."/>
            <person name="Howlett B.J."/>
            <person name="Kodira C."/>
            <person name="Kretschmer M."/>
            <person name="Lappartient A."/>
            <person name="Leroch M."/>
            <person name="Levis C."/>
            <person name="Mauceli E."/>
            <person name="Neuveglise C."/>
            <person name="Oeser B."/>
            <person name="Pearson M."/>
            <person name="Poulain J."/>
            <person name="Poussereau N."/>
            <person name="Quesneville H."/>
            <person name="Rascle C."/>
            <person name="Schumacher J."/>
            <person name="Segurens B."/>
            <person name="Sexton A."/>
            <person name="Silva E."/>
            <person name="Sirven C."/>
            <person name="Soanes D.M."/>
            <person name="Talbot N.J."/>
            <person name="Templeton M."/>
            <person name="Yandava C."/>
            <person name="Yarden O."/>
            <person name="Zeng Q."/>
            <person name="Rollins J.A."/>
            <person name="Lebrun M.H."/>
            <person name="Dickman M."/>
        </authorList>
    </citation>
    <scope>NUCLEOTIDE SEQUENCE [LARGE SCALE GENOMIC DNA]</scope>
    <source>
        <strain evidence="2">T4</strain>
    </source>
</reference>
<evidence type="ECO:0000313" key="1">
    <source>
        <dbReference type="EMBL" id="CCD44725.1"/>
    </source>
</evidence>
<sequence length="171" mass="18945">MLCALCDSINVTDLILLAKANTGVSKADEKKWKHHSTYDDIVAAARAGCELCKLLVASLDRGLQRPPWHEVTYKEVLLESEREGLSTGFRVEIRGNESIVPEKNGSEILNAVCFGFGEHDDVPLMLSLQAPRGKGFCFLIELESSRGFKLVIILLILILDRRPIAKLLEIG</sequence>
<evidence type="ECO:0000313" key="2">
    <source>
        <dbReference type="Proteomes" id="UP000008177"/>
    </source>
</evidence>
<dbReference type="InParanoid" id="G2XW55"/>
<dbReference type="AlphaFoldDB" id="G2XW55"/>
<organism evidence="1 2">
    <name type="scientific">Botryotinia fuckeliana (strain T4)</name>
    <name type="common">Noble rot fungus</name>
    <name type="synonym">Botrytis cinerea</name>
    <dbReference type="NCBI Taxonomy" id="999810"/>
    <lineage>
        <taxon>Eukaryota</taxon>
        <taxon>Fungi</taxon>
        <taxon>Dikarya</taxon>
        <taxon>Ascomycota</taxon>
        <taxon>Pezizomycotina</taxon>
        <taxon>Leotiomycetes</taxon>
        <taxon>Helotiales</taxon>
        <taxon>Sclerotiniaceae</taxon>
        <taxon>Botrytis</taxon>
    </lineage>
</organism>
<dbReference type="HOGENOM" id="CLU_1562651_0_0_1"/>